<dbReference type="Proteomes" id="UP000235023">
    <property type="component" value="Unassembled WGS sequence"/>
</dbReference>
<organism evidence="2 3">
    <name type="scientific">Aspergillus taichungensis</name>
    <dbReference type="NCBI Taxonomy" id="482145"/>
    <lineage>
        <taxon>Eukaryota</taxon>
        <taxon>Fungi</taxon>
        <taxon>Dikarya</taxon>
        <taxon>Ascomycota</taxon>
        <taxon>Pezizomycotina</taxon>
        <taxon>Eurotiomycetes</taxon>
        <taxon>Eurotiomycetidae</taxon>
        <taxon>Eurotiales</taxon>
        <taxon>Aspergillaceae</taxon>
        <taxon>Aspergillus</taxon>
        <taxon>Aspergillus subgen. Circumdati</taxon>
    </lineage>
</organism>
<sequence>MSLDCICPFCPRKAIIHHIRLIELSEHPSNLIQGLIRLDSKRRYSFSDSLSQNTTSASSSLSHSTSKSSARIGSGDSLKSPISPASYSGFYDMTPKPSAPEFMSPLWAHNKSTPTQVKKANRSFSKDFKGVKLSLSNGASLFRRSSSRSRQLSD</sequence>
<evidence type="ECO:0000313" key="2">
    <source>
        <dbReference type="EMBL" id="PLN77350.1"/>
    </source>
</evidence>
<evidence type="ECO:0000313" key="3">
    <source>
        <dbReference type="Proteomes" id="UP000235023"/>
    </source>
</evidence>
<accession>A0A2J5HJY8</accession>
<feature type="compositionally biased region" description="Low complexity" evidence="1">
    <location>
        <begin position="50"/>
        <end position="69"/>
    </location>
</feature>
<protein>
    <submittedName>
        <fullName evidence="2">Uncharacterized protein</fullName>
    </submittedName>
</protein>
<dbReference type="EMBL" id="KZ559597">
    <property type="protein sequence ID" value="PLN77350.1"/>
    <property type="molecule type" value="Genomic_DNA"/>
</dbReference>
<proteinExistence type="predicted"/>
<gene>
    <name evidence="2" type="ORF">BDW42DRAFT_4851</name>
</gene>
<keyword evidence="3" id="KW-1185">Reference proteome</keyword>
<feature type="region of interest" description="Disordered" evidence="1">
    <location>
        <begin position="50"/>
        <end position="81"/>
    </location>
</feature>
<name>A0A2J5HJY8_9EURO</name>
<evidence type="ECO:0000256" key="1">
    <source>
        <dbReference type="SAM" id="MobiDB-lite"/>
    </source>
</evidence>
<dbReference type="AlphaFoldDB" id="A0A2J5HJY8"/>
<reference evidence="3" key="1">
    <citation type="submission" date="2017-12" db="EMBL/GenBank/DDBJ databases">
        <authorList>
            <consortium name="DOE Joint Genome Institute"/>
            <person name="Mondo S.J."/>
            <person name="Kjaerbolling I."/>
            <person name="Vesth T.C."/>
            <person name="Frisvad J.C."/>
            <person name="Nybo J.L."/>
            <person name="Theobald S."/>
            <person name="Kuo A."/>
            <person name="Bowyer P."/>
            <person name="Matsuda Y."/>
            <person name="Lyhne E.K."/>
            <person name="Kogle M.E."/>
            <person name="Clum A."/>
            <person name="Lipzen A."/>
            <person name="Salamov A."/>
            <person name="Ngan C.Y."/>
            <person name="Daum C."/>
            <person name="Chiniquy J."/>
            <person name="Barry K."/>
            <person name="LaButti K."/>
            <person name="Haridas S."/>
            <person name="Simmons B.A."/>
            <person name="Magnuson J.K."/>
            <person name="Mortensen U.H."/>
            <person name="Larsen T.O."/>
            <person name="Grigoriev I.V."/>
            <person name="Baker S.E."/>
            <person name="Andersen M.R."/>
            <person name="Nordberg H.P."/>
            <person name="Cantor M.N."/>
            <person name="Hua S.X."/>
        </authorList>
    </citation>
    <scope>NUCLEOTIDE SEQUENCE [LARGE SCALE GENOMIC DNA]</scope>
    <source>
        <strain evidence="3">IBT 19404</strain>
    </source>
</reference>